<reference evidence="17" key="2">
    <citation type="submission" date="2010-10" db="EMBL/GenBank/DDBJ databases">
        <authorList>
            <person name="Zagrobelny M."/>
            <person name="Scheibye-Alsing K."/>
            <person name="Jensen N.B."/>
            <person name="Moller B.L."/>
            <person name="Gorodkin J."/>
            <person name="Bak S."/>
        </authorList>
    </citation>
    <scope>NUCLEOTIDE SEQUENCE</scope>
    <source>
        <tissue evidence="17">Whole larva without gut</tissue>
    </source>
</reference>
<evidence type="ECO:0000313" key="17">
    <source>
        <dbReference type="EMBL" id="ACZ97409.2"/>
    </source>
</evidence>
<dbReference type="Gene3D" id="1.10.630.10">
    <property type="entry name" value="Cytochrome P450"/>
    <property type="match status" value="1"/>
</dbReference>
<evidence type="ECO:0000256" key="2">
    <source>
        <dbReference type="ARBA" id="ARBA00003690"/>
    </source>
</evidence>
<dbReference type="PANTHER" id="PTHR24291">
    <property type="entry name" value="CYTOCHROME P450 FAMILY 4"/>
    <property type="match status" value="1"/>
</dbReference>
<reference evidence="17" key="1">
    <citation type="journal article" date="2009" name="BMC Genomics">
        <title>454 pyrosequencing based transcriptome analysis of Zygaena filipendulae with focus on genes involved in biosynthesis of cyanogenic glucosides.</title>
        <authorList>
            <person name="Zagrobelny M."/>
            <person name="Scheibye-Alsing K."/>
            <person name="Jensen N.B."/>
            <person name="Moller B.L."/>
            <person name="Gorodkin J."/>
            <person name="Bak S."/>
        </authorList>
    </citation>
    <scope>NUCLEOTIDE SEQUENCE</scope>
    <source>
        <tissue evidence="17">Whole larva without gut</tissue>
    </source>
</reference>
<sequence length="499" mass="58057">MFYSLVLSAVLLCLVLVYDLVRKSGRAWRLLEKFPGDYPLPFIGNALQIGFNTDETCKRLMDLFYKHGMQNFRVTLGMENWILLSDPDDVKIILSHPNELSKPIERNAAMLKFFGNSVSTSEGEKWRTTRKLMVSSFHYRSLEQKLEALNTNCDRLLNILEERRGRGLVDMYRYLKPYMMDIVCDTFMGVDLNFLENPDHPYFDTGRNVIALLTSNYFSHWRTIDPLFSLTQRYRDMTEAVKNIRDVSDMLITKSKERLKEMRSSNRDEKLKKERDGLCLLDKFLLSRLPNGEPIPEEMINDEISLFCYTAHYTTTITMSHALYYIAKYHRIQKELVDEQLNIFMDDRLRKPTLDDLNKMKYLEAVVKETLRMVPTVSKIGRQIHQDLVLSDGRIVPAGSTVLVLNKALHMNPALFPDPHTFYPERFCGQNKPYSSVPFSAGPRNCIGSGYAWLAMKTTLSNLLRRFQINEGIEPKFAYRMLSESRNGVQIMLSKRHLE</sequence>
<keyword evidence="11 14" id="KW-0408">Iron</keyword>
<evidence type="ECO:0000256" key="4">
    <source>
        <dbReference type="ARBA" id="ARBA00004406"/>
    </source>
</evidence>
<keyword evidence="9" id="KW-0492">Microsome</keyword>
<evidence type="ECO:0000256" key="7">
    <source>
        <dbReference type="ARBA" id="ARBA00022723"/>
    </source>
</evidence>
<dbReference type="EMBL" id="GQ915315">
    <property type="protein sequence ID" value="ACZ97409.2"/>
    <property type="molecule type" value="mRNA"/>
</dbReference>
<feature type="chain" id="PRO_5003033123" evidence="16">
    <location>
        <begin position="28"/>
        <end position="499"/>
    </location>
</feature>
<evidence type="ECO:0000256" key="9">
    <source>
        <dbReference type="ARBA" id="ARBA00022848"/>
    </source>
</evidence>
<comment type="function">
    <text evidence="2">May be involved in the metabolism of insect hormones and in the breakdown of synthetic insecticides.</text>
</comment>
<evidence type="ECO:0000256" key="16">
    <source>
        <dbReference type="SAM" id="SignalP"/>
    </source>
</evidence>
<evidence type="ECO:0000256" key="15">
    <source>
        <dbReference type="RuleBase" id="RU000461"/>
    </source>
</evidence>
<evidence type="ECO:0000256" key="14">
    <source>
        <dbReference type="PIRSR" id="PIRSR602401-1"/>
    </source>
</evidence>
<dbReference type="InterPro" id="IPR002401">
    <property type="entry name" value="Cyt_P450_E_grp-I"/>
</dbReference>
<dbReference type="PRINTS" id="PR00385">
    <property type="entry name" value="P450"/>
</dbReference>
<evidence type="ECO:0000256" key="5">
    <source>
        <dbReference type="ARBA" id="ARBA00010617"/>
    </source>
</evidence>
<keyword evidence="12 15" id="KW-0503">Monooxygenase</keyword>
<keyword evidence="8" id="KW-0256">Endoplasmic reticulum</keyword>
<dbReference type="PRINTS" id="PR00463">
    <property type="entry name" value="EP450I"/>
</dbReference>
<dbReference type="PROSITE" id="PS00086">
    <property type="entry name" value="CYTOCHROME_P450"/>
    <property type="match status" value="1"/>
</dbReference>
<dbReference type="InterPro" id="IPR001128">
    <property type="entry name" value="Cyt_P450"/>
</dbReference>
<protein>
    <submittedName>
        <fullName evidence="17">Cytochrome P450 CYP405A3</fullName>
    </submittedName>
</protein>
<dbReference type="SUPFAM" id="SSF48264">
    <property type="entry name" value="Cytochrome P450"/>
    <property type="match status" value="1"/>
</dbReference>
<dbReference type="GO" id="GO:0016705">
    <property type="term" value="F:oxidoreductase activity, acting on paired donors, with incorporation or reduction of molecular oxygen"/>
    <property type="evidence" value="ECO:0007669"/>
    <property type="project" value="InterPro"/>
</dbReference>
<name>D2JLJ9_9NEOP</name>
<dbReference type="Pfam" id="PF00067">
    <property type="entry name" value="p450"/>
    <property type="match status" value="1"/>
</dbReference>
<evidence type="ECO:0000256" key="11">
    <source>
        <dbReference type="ARBA" id="ARBA00023004"/>
    </source>
</evidence>
<proteinExistence type="evidence at transcript level"/>
<dbReference type="InterPro" id="IPR036396">
    <property type="entry name" value="Cyt_P450_sf"/>
</dbReference>
<comment type="subcellular location">
    <subcellularLocation>
        <location evidence="4">Endoplasmic reticulum membrane</location>
        <topology evidence="4">Peripheral membrane protein</topology>
    </subcellularLocation>
    <subcellularLocation>
        <location evidence="3">Microsome membrane</location>
        <topology evidence="3">Peripheral membrane protein</topology>
    </subcellularLocation>
</comment>
<dbReference type="InterPro" id="IPR050196">
    <property type="entry name" value="Cytochrome_P450_Monoox"/>
</dbReference>
<accession>D2JLJ9</accession>
<feature type="signal peptide" evidence="16">
    <location>
        <begin position="1"/>
        <end position="27"/>
    </location>
</feature>
<dbReference type="GO" id="GO:0005506">
    <property type="term" value="F:iron ion binding"/>
    <property type="evidence" value="ECO:0007669"/>
    <property type="project" value="InterPro"/>
</dbReference>
<dbReference type="GO" id="GO:0005789">
    <property type="term" value="C:endoplasmic reticulum membrane"/>
    <property type="evidence" value="ECO:0007669"/>
    <property type="project" value="UniProtKB-SubCell"/>
</dbReference>
<evidence type="ECO:0000256" key="13">
    <source>
        <dbReference type="ARBA" id="ARBA00023136"/>
    </source>
</evidence>
<organism evidence="17">
    <name type="scientific">Zygaena filipendulae</name>
    <dbReference type="NCBI Taxonomy" id="287375"/>
    <lineage>
        <taxon>Eukaryota</taxon>
        <taxon>Metazoa</taxon>
        <taxon>Ecdysozoa</taxon>
        <taxon>Arthropoda</taxon>
        <taxon>Hexapoda</taxon>
        <taxon>Insecta</taxon>
        <taxon>Pterygota</taxon>
        <taxon>Neoptera</taxon>
        <taxon>Endopterygota</taxon>
        <taxon>Lepidoptera</taxon>
        <taxon>Glossata</taxon>
        <taxon>Ditrysia</taxon>
        <taxon>Zygaenoidea</taxon>
        <taxon>Zygaenidae</taxon>
        <taxon>Zygaeninae</taxon>
        <taxon>Zygaena</taxon>
    </lineage>
</organism>
<evidence type="ECO:0000256" key="1">
    <source>
        <dbReference type="ARBA" id="ARBA00001971"/>
    </source>
</evidence>
<keyword evidence="6 14" id="KW-0349">Heme</keyword>
<dbReference type="PANTHER" id="PTHR24291:SF189">
    <property type="entry name" value="CYTOCHROME P450 4C3-RELATED"/>
    <property type="match status" value="1"/>
</dbReference>
<dbReference type="InterPro" id="IPR017972">
    <property type="entry name" value="Cyt_P450_CS"/>
</dbReference>
<evidence type="ECO:0000256" key="8">
    <source>
        <dbReference type="ARBA" id="ARBA00022824"/>
    </source>
</evidence>
<evidence type="ECO:0000256" key="6">
    <source>
        <dbReference type="ARBA" id="ARBA00022617"/>
    </source>
</evidence>
<comment type="similarity">
    <text evidence="5 15">Belongs to the cytochrome P450 family.</text>
</comment>
<dbReference type="GO" id="GO:0020037">
    <property type="term" value="F:heme binding"/>
    <property type="evidence" value="ECO:0007669"/>
    <property type="project" value="InterPro"/>
</dbReference>
<keyword evidence="10 15" id="KW-0560">Oxidoreductase</keyword>
<keyword evidence="7 14" id="KW-0479">Metal-binding</keyword>
<dbReference type="AlphaFoldDB" id="D2JLJ9"/>
<evidence type="ECO:0000256" key="12">
    <source>
        <dbReference type="ARBA" id="ARBA00023033"/>
    </source>
</evidence>
<keyword evidence="13" id="KW-0472">Membrane</keyword>
<feature type="binding site" description="axial binding residue" evidence="14">
    <location>
        <position position="446"/>
    </location>
    <ligand>
        <name>heme</name>
        <dbReference type="ChEBI" id="CHEBI:30413"/>
    </ligand>
    <ligandPart>
        <name>Fe</name>
        <dbReference type="ChEBI" id="CHEBI:18248"/>
    </ligandPart>
</feature>
<keyword evidence="16" id="KW-0732">Signal</keyword>
<evidence type="ECO:0000256" key="10">
    <source>
        <dbReference type="ARBA" id="ARBA00023002"/>
    </source>
</evidence>
<dbReference type="GO" id="GO:0004497">
    <property type="term" value="F:monooxygenase activity"/>
    <property type="evidence" value="ECO:0007669"/>
    <property type="project" value="UniProtKB-KW"/>
</dbReference>
<evidence type="ECO:0000256" key="3">
    <source>
        <dbReference type="ARBA" id="ARBA00004174"/>
    </source>
</evidence>
<comment type="cofactor">
    <cofactor evidence="1 14">
        <name>heme</name>
        <dbReference type="ChEBI" id="CHEBI:30413"/>
    </cofactor>
</comment>